<evidence type="ECO:0008006" key="9">
    <source>
        <dbReference type="Google" id="ProtNLM"/>
    </source>
</evidence>
<evidence type="ECO:0000256" key="4">
    <source>
        <dbReference type="ARBA" id="ARBA00023145"/>
    </source>
</evidence>
<evidence type="ECO:0000256" key="5">
    <source>
        <dbReference type="PIRSR" id="PIRSR001227-1"/>
    </source>
</evidence>
<dbReference type="InterPro" id="IPR014395">
    <property type="entry name" value="Pen/GL7ACA/AHL_acylase"/>
</dbReference>
<evidence type="ECO:0000256" key="3">
    <source>
        <dbReference type="ARBA" id="ARBA00022801"/>
    </source>
</evidence>
<dbReference type="Gene3D" id="2.30.120.10">
    <property type="match status" value="1"/>
</dbReference>
<keyword evidence="2" id="KW-0732">Signal</keyword>
<accession>A0A062XNB0</accession>
<dbReference type="EMBL" id="JMFG01000013">
    <property type="protein sequence ID" value="KDA54052.1"/>
    <property type="molecule type" value="Genomic_DNA"/>
</dbReference>
<comment type="similarity">
    <text evidence="1">Belongs to the peptidase S45 family.</text>
</comment>
<dbReference type="InterPro" id="IPR002692">
    <property type="entry name" value="S45"/>
</dbReference>
<dbReference type="Gene3D" id="1.10.1400.10">
    <property type="match status" value="1"/>
</dbReference>
<dbReference type="InterPro" id="IPR043146">
    <property type="entry name" value="Penicillin_amidase_N_B-knob"/>
</dbReference>
<dbReference type="GO" id="GO:0046872">
    <property type="term" value="F:metal ion binding"/>
    <property type="evidence" value="ECO:0007669"/>
    <property type="project" value="UniProtKB-KW"/>
</dbReference>
<reference evidence="7 8" key="1">
    <citation type="submission" date="2014-04" db="EMBL/GenBank/DDBJ databases">
        <title>The Genome Sequence of Thermoanaerobaculum aquaticum MP-01, The First Cultivated Group 23 Acidobacterium.</title>
        <authorList>
            <person name="Stamps B.W."/>
            <person name="Losey N.A."/>
            <person name="Lawson P.A."/>
            <person name="Stevenson B.S."/>
        </authorList>
    </citation>
    <scope>NUCLEOTIDE SEQUENCE [LARGE SCALE GENOMIC DNA]</scope>
    <source>
        <strain evidence="7 8">MP-01</strain>
    </source>
</reference>
<dbReference type="STRING" id="1312852.EG19_01375"/>
<gene>
    <name evidence="7" type="ORF">EG19_01375</name>
</gene>
<evidence type="ECO:0000256" key="6">
    <source>
        <dbReference type="PIRSR" id="PIRSR001227-2"/>
    </source>
</evidence>
<feature type="binding site" evidence="6">
    <location>
        <position position="322"/>
    </location>
    <ligand>
        <name>Ca(2+)</name>
        <dbReference type="ChEBI" id="CHEBI:29108"/>
    </ligand>
</feature>
<dbReference type="InterPro" id="IPR029055">
    <property type="entry name" value="Ntn_hydrolases_N"/>
</dbReference>
<dbReference type="GO" id="GO:0017000">
    <property type="term" value="P:antibiotic biosynthetic process"/>
    <property type="evidence" value="ECO:0007669"/>
    <property type="project" value="InterPro"/>
</dbReference>
<comment type="caution">
    <text evidence="7">The sequence shown here is derived from an EMBL/GenBank/DDBJ whole genome shotgun (WGS) entry which is preliminary data.</text>
</comment>
<dbReference type="MEROPS" id="S45.003"/>
<evidence type="ECO:0000313" key="8">
    <source>
        <dbReference type="Proteomes" id="UP000027284"/>
    </source>
</evidence>
<evidence type="ECO:0000256" key="1">
    <source>
        <dbReference type="ARBA" id="ARBA00006586"/>
    </source>
</evidence>
<dbReference type="Gene3D" id="3.60.20.10">
    <property type="entry name" value="Glutamine Phosphoribosylpyrophosphate, subunit 1, domain 1"/>
    <property type="match status" value="1"/>
</dbReference>
<dbReference type="InterPro" id="IPR023343">
    <property type="entry name" value="Penicillin_amidase_dom1"/>
</dbReference>
<dbReference type="SUPFAM" id="SSF56235">
    <property type="entry name" value="N-terminal nucleophile aminohydrolases (Ntn hydrolases)"/>
    <property type="match status" value="1"/>
</dbReference>
<sequence>MAWKKRTGVVLGVVLAVFLALAAIVFYLLRASVFVPVPGEVKLAGLSQPVTVRFDAWGVPHVQAASPRDAWFVQGYLHARERFFQMELSRRAASGRLAELLGEKVVAVDARFRRWGLPEAVGRQRQMLPPEAEKALAAYAAGVNAAILRLPAWRLAPECLLLGCQPEPWQVEDTLGVGLLLQYTLTWAAGEELQRLEELRAFGGERAVNLWGWSEEQAAAWLPPELPPRPSKAPAEPPPPVFSGVGSNNWAVSPSRSVTGMPLLANDPHVGVANPATWYEIHLQAPGLALAGVSVPGAPGVLIGHNPQVAWGLTMVMLDDQDLFRLTLNEQGTHELFGGRWLPLVMQKQSLKVRGEGQPREVVLKRSIHGPVVREENGQAYALAWTALQARSPVECFLRLASAASVYEGVEAFATCESPAMNLLLADRHGNIAWQVTGRIPKRGKGAGKLPAPGDDPAWAWQGFEPYERNPRVVNPPAGFLATANHDPFAEGNASGEPFPGEFAPPHRVRTIKKALAAQEKWDVEGFLKLQTDVKNPQALELLAALRPFLAKLPHPEARELLQWDGEMRGESREALLWANFLRALVRQVGLDEAQGAGLSRSPFTGEVFLRLLAGAVDPRWWDDVTTPAVEGPAEAIRKALEEAAALSRGKTWGQEHQLLFAHPLGGVPLLGKFFNVGPVGVGGAAPCLNATAYRGQARDFSVVSLPSMRFVADLQSWDNSRLVLPLGQSGHPLSSHARDQLPLWLAGKAHAMPFTEEALAREAPRTTRFVP</sequence>
<keyword evidence="6" id="KW-0479">Metal-binding</keyword>
<keyword evidence="4" id="KW-0865">Zymogen</keyword>
<protein>
    <recommendedName>
        <fullName evidence="9">Penicillin acylase family protein</fullName>
    </recommendedName>
</protein>
<evidence type="ECO:0000256" key="2">
    <source>
        <dbReference type="ARBA" id="ARBA00022729"/>
    </source>
</evidence>
<dbReference type="AlphaFoldDB" id="A0A062XNB0"/>
<dbReference type="CDD" id="cd03747">
    <property type="entry name" value="Ntn_PGA_like"/>
    <property type="match status" value="1"/>
</dbReference>
<dbReference type="InterPro" id="IPR043147">
    <property type="entry name" value="Penicillin_amidase_A-knob"/>
</dbReference>
<proteinExistence type="inferred from homology"/>
<feature type="active site" description="Nucleophile" evidence="5">
    <location>
        <position position="247"/>
    </location>
</feature>
<keyword evidence="3" id="KW-0378">Hydrolase</keyword>
<dbReference type="PANTHER" id="PTHR34218">
    <property type="entry name" value="PEPTIDASE S45 PENICILLIN AMIDASE"/>
    <property type="match status" value="1"/>
</dbReference>
<feature type="binding site" evidence="6">
    <location>
        <position position="319"/>
    </location>
    <ligand>
        <name>Ca(2+)</name>
        <dbReference type="ChEBI" id="CHEBI:29108"/>
    </ligand>
</feature>
<dbReference type="Proteomes" id="UP000027284">
    <property type="component" value="Unassembled WGS sequence"/>
</dbReference>
<dbReference type="GO" id="GO:0016811">
    <property type="term" value="F:hydrolase activity, acting on carbon-nitrogen (but not peptide) bonds, in linear amides"/>
    <property type="evidence" value="ECO:0007669"/>
    <property type="project" value="InterPro"/>
</dbReference>
<dbReference type="OrthoDB" id="9759796at2"/>
<evidence type="ECO:0000313" key="7">
    <source>
        <dbReference type="EMBL" id="KDA54052.1"/>
    </source>
</evidence>
<comment type="cofactor">
    <cofactor evidence="6">
        <name>Ca(2+)</name>
        <dbReference type="ChEBI" id="CHEBI:29108"/>
    </cofactor>
    <text evidence="6">Binds 1 Ca(2+) ion per dimer.</text>
</comment>
<keyword evidence="6" id="KW-0106">Calcium</keyword>
<organism evidence="7 8">
    <name type="scientific">Thermoanaerobaculum aquaticum</name>
    <dbReference type="NCBI Taxonomy" id="1312852"/>
    <lineage>
        <taxon>Bacteria</taxon>
        <taxon>Pseudomonadati</taxon>
        <taxon>Acidobacteriota</taxon>
        <taxon>Thermoanaerobaculia</taxon>
        <taxon>Thermoanaerobaculales</taxon>
        <taxon>Thermoanaerobaculaceae</taxon>
        <taxon>Thermoanaerobaculum</taxon>
    </lineage>
</organism>
<dbReference type="Gene3D" id="1.10.439.10">
    <property type="entry name" value="Penicillin Amidohydrolase, domain 1"/>
    <property type="match status" value="1"/>
</dbReference>
<dbReference type="PANTHER" id="PTHR34218:SF3">
    <property type="entry name" value="ACYL-HOMOSERINE LACTONE ACYLASE PVDQ"/>
    <property type="match status" value="1"/>
</dbReference>
<name>A0A062XNB0_9BACT</name>
<dbReference type="Pfam" id="PF01804">
    <property type="entry name" value="Penicil_amidase"/>
    <property type="match status" value="1"/>
</dbReference>
<keyword evidence="8" id="KW-1185">Reference proteome</keyword>
<feature type="binding site" evidence="6">
    <location>
        <position position="192"/>
    </location>
    <ligand>
        <name>Ca(2+)</name>
        <dbReference type="ChEBI" id="CHEBI:29108"/>
    </ligand>
</feature>
<dbReference type="RefSeq" id="WP_038048412.1">
    <property type="nucleotide sequence ID" value="NZ_JMFG01000013.1"/>
</dbReference>
<dbReference type="PIRSF" id="PIRSF001227">
    <property type="entry name" value="Pen_acylase"/>
    <property type="match status" value="1"/>
</dbReference>